<evidence type="ECO:0000313" key="3">
    <source>
        <dbReference type="Proteomes" id="UP001595533"/>
    </source>
</evidence>
<keyword evidence="1" id="KW-0812">Transmembrane</keyword>
<dbReference type="RefSeq" id="WP_269799113.1">
    <property type="nucleotide sequence ID" value="NZ_JBHRTS010000001.1"/>
</dbReference>
<proteinExistence type="predicted"/>
<protein>
    <submittedName>
        <fullName evidence="2">Uncharacterized protein</fullName>
    </submittedName>
</protein>
<dbReference type="EMBL" id="JBHRTS010000001">
    <property type="protein sequence ID" value="MFC3192948.1"/>
    <property type="molecule type" value="Genomic_DNA"/>
</dbReference>
<organism evidence="2 3">
    <name type="scientific">Marinicella sediminis</name>
    <dbReference type="NCBI Taxonomy" id="1792834"/>
    <lineage>
        <taxon>Bacteria</taxon>
        <taxon>Pseudomonadati</taxon>
        <taxon>Pseudomonadota</taxon>
        <taxon>Gammaproteobacteria</taxon>
        <taxon>Lysobacterales</taxon>
        <taxon>Marinicellaceae</taxon>
        <taxon>Marinicella</taxon>
    </lineage>
</organism>
<accession>A0ABV7J475</accession>
<keyword evidence="3" id="KW-1185">Reference proteome</keyword>
<dbReference type="Proteomes" id="UP001595533">
    <property type="component" value="Unassembled WGS sequence"/>
</dbReference>
<reference evidence="3" key="1">
    <citation type="journal article" date="2019" name="Int. J. Syst. Evol. Microbiol.">
        <title>The Global Catalogue of Microorganisms (GCM) 10K type strain sequencing project: providing services to taxonomists for standard genome sequencing and annotation.</title>
        <authorList>
            <consortium name="The Broad Institute Genomics Platform"/>
            <consortium name="The Broad Institute Genome Sequencing Center for Infectious Disease"/>
            <person name="Wu L."/>
            <person name="Ma J."/>
        </authorList>
    </citation>
    <scope>NUCLEOTIDE SEQUENCE [LARGE SCALE GENOMIC DNA]</scope>
    <source>
        <strain evidence="3">KCTC 42953</strain>
    </source>
</reference>
<feature type="transmembrane region" description="Helical" evidence="1">
    <location>
        <begin position="20"/>
        <end position="38"/>
    </location>
</feature>
<name>A0ABV7J475_9GAMM</name>
<keyword evidence="1" id="KW-1133">Transmembrane helix</keyword>
<sequence>MNQEEKRIQEQRKAARKTAVILAVIAVGFFSWAVYIVVKHAT</sequence>
<keyword evidence="1" id="KW-0472">Membrane</keyword>
<gene>
    <name evidence="2" type="ORF">ACFODZ_01715</name>
</gene>
<comment type="caution">
    <text evidence="2">The sequence shown here is derived from an EMBL/GenBank/DDBJ whole genome shotgun (WGS) entry which is preliminary data.</text>
</comment>
<evidence type="ECO:0000256" key="1">
    <source>
        <dbReference type="SAM" id="Phobius"/>
    </source>
</evidence>
<evidence type="ECO:0000313" key="2">
    <source>
        <dbReference type="EMBL" id="MFC3192948.1"/>
    </source>
</evidence>